<reference evidence="7 8" key="1">
    <citation type="submission" date="2020-08" db="EMBL/GenBank/DDBJ databases">
        <title>Sequencing the genomes of 1000 actinobacteria strains.</title>
        <authorList>
            <person name="Klenk H.-P."/>
        </authorList>
    </citation>
    <scope>NUCLEOTIDE SEQUENCE [LARGE SCALE GENOMIC DNA]</scope>
    <source>
        <strain evidence="7 8">DSM 105369</strain>
    </source>
</reference>
<dbReference type="AlphaFoldDB" id="A0A839NCM8"/>
<evidence type="ECO:0000256" key="3">
    <source>
        <dbReference type="ARBA" id="ARBA00022989"/>
    </source>
</evidence>
<sequence length="165" mass="16818">MVLLGVVVVLAGLAVLVIEAHLNTAGVLGAVGVLGTAAGVGTILAGSGAALWVTIPVAALLALAGLVVMLMVVREVFVAGSQEIRSGPDALIGAKGVVQSWSGREGMVLVEGALWHAEPVFGWEDPLPAPGDKVIVAELDGLSISVRRPHAWEVIPVWKPSSLSL</sequence>
<dbReference type="InterPro" id="IPR052165">
    <property type="entry name" value="Membrane_assoc_protease"/>
</dbReference>
<comment type="caution">
    <text evidence="7">The sequence shown here is derived from an EMBL/GenBank/DDBJ whole genome shotgun (WGS) entry which is preliminary data.</text>
</comment>
<dbReference type="PANTHER" id="PTHR33507">
    <property type="entry name" value="INNER MEMBRANE PROTEIN YBBJ"/>
    <property type="match status" value="1"/>
</dbReference>
<dbReference type="PANTHER" id="PTHR33507:SF4">
    <property type="entry name" value="NODULATION COMPETITIVENESS PROTEIN NFED"/>
    <property type="match status" value="1"/>
</dbReference>
<evidence type="ECO:0000256" key="2">
    <source>
        <dbReference type="ARBA" id="ARBA00022692"/>
    </source>
</evidence>
<dbReference type="EMBL" id="JACHVQ010000001">
    <property type="protein sequence ID" value="MBB2892461.1"/>
    <property type="molecule type" value="Genomic_DNA"/>
</dbReference>
<feature type="transmembrane region" description="Helical" evidence="5">
    <location>
        <begin position="53"/>
        <end position="73"/>
    </location>
</feature>
<evidence type="ECO:0000259" key="6">
    <source>
        <dbReference type="Pfam" id="PF01957"/>
    </source>
</evidence>
<gene>
    <name evidence="7" type="ORF">FHU39_002445</name>
</gene>
<dbReference type="RefSeq" id="WP_183320619.1">
    <property type="nucleotide sequence ID" value="NZ_JACHVQ010000001.1"/>
</dbReference>
<accession>A0A839NCM8</accession>
<proteinExistence type="predicted"/>
<keyword evidence="3 5" id="KW-1133">Transmembrane helix</keyword>
<dbReference type="GO" id="GO:0008233">
    <property type="term" value="F:peptidase activity"/>
    <property type="evidence" value="ECO:0007669"/>
    <property type="project" value="UniProtKB-KW"/>
</dbReference>
<keyword evidence="7" id="KW-0378">Hydrolase</keyword>
<dbReference type="InterPro" id="IPR012340">
    <property type="entry name" value="NA-bd_OB-fold"/>
</dbReference>
<evidence type="ECO:0000313" key="7">
    <source>
        <dbReference type="EMBL" id="MBB2892461.1"/>
    </source>
</evidence>
<dbReference type="GO" id="GO:0016020">
    <property type="term" value="C:membrane"/>
    <property type="evidence" value="ECO:0007669"/>
    <property type="project" value="UniProtKB-SubCell"/>
</dbReference>
<evidence type="ECO:0000256" key="1">
    <source>
        <dbReference type="ARBA" id="ARBA00004141"/>
    </source>
</evidence>
<dbReference type="Proteomes" id="UP000559182">
    <property type="component" value="Unassembled WGS sequence"/>
</dbReference>
<protein>
    <submittedName>
        <fullName evidence="7">Membrane-bound serine protease (ClpP class)</fullName>
    </submittedName>
</protein>
<evidence type="ECO:0000313" key="8">
    <source>
        <dbReference type="Proteomes" id="UP000559182"/>
    </source>
</evidence>
<evidence type="ECO:0000256" key="5">
    <source>
        <dbReference type="SAM" id="Phobius"/>
    </source>
</evidence>
<dbReference type="InterPro" id="IPR002810">
    <property type="entry name" value="NfeD-like_C"/>
</dbReference>
<name>A0A839NCM8_9MICO</name>
<dbReference type="SUPFAM" id="SSF141322">
    <property type="entry name" value="NfeD domain-like"/>
    <property type="match status" value="1"/>
</dbReference>
<keyword evidence="7" id="KW-0645">Protease</keyword>
<dbReference type="GO" id="GO:0006508">
    <property type="term" value="P:proteolysis"/>
    <property type="evidence" value="ECO:0007669"/>
    <property type="project" value="UniProtKB-KW"/>
</dbReference>
<comment type="subcellular location">
    <subcellularLocation>
        <location evidence="1">Membrane</location>
        <topology evidence="1">Multi-pass membrane protein</topology>
    </subcellularLocation>
</comment>
<keyword evidence="8" id="KW-1185">Reference proteome</keyword>
<feature type="domain" description="NfeD-like C-terminal" evidence="6">
    <location>
        <begin position="89"/>
        <end position="148"/>
    </location>
</feature>
<evidence type="ECO:0000256" key="4">
    <source>
        <dbReference type="ARBA" id="ARBA00023136"/>
    </source>
</evidence>
<organism evidence="7 8">
    <name type="scientific">Flexivirga oryzae</name>
    <dbReference type="NCBI Taxonomy" id="1794944"/>
    <lineage>
        <taxon>Bacteria</taxon>
        <taxon>Bacillati</taxon>
        <taxon>Actinomycetota</taxon>
        <taxon>Actinomycetes</taxon>
        <taxon>Micrococcales</taxon>
        <taxon>Dermacoccaceae</taxon>
        <taxon>Flexivirga</taxon>
    </lineage>
</organism>
<dbReference type="Gene3D" id="2.40.50.140">
    <property type="entry name" value="Nucleic acid-binding proteins"/>
    <property type="match status" value="1"/>
</dbReference>
<keyword evidence="2 5" id="KW-0812">Transmembrane</keyword>
<dbReference type="Pfam" id="PF01957">
    <property type="entry name" value="NfeD"/>
    <property type="match status" value="1"/>
</dbReference>
<keyword evidence="4 5" id="KW-0472">Membrane</keyword>